<protein>
    <submittedName>
        <fullName evidence="1">Uncharacterized protein</fullName>
    </submittedName>
</protein>
<evidence type="ECO:0000313" key="1">
    <source>
        <dbReference type="EMBL" id="QPG50061.1"/>
    </source>
</evidence>
<dbReference type="InterPro" id="IPR014710">
    <property type="entry name" value="RmlC-like_jellyroll"/>
</dbReference>
<accession>A0A7S9IJ37</accession>
<organism evidence="1 2">
    <name type="scientific">Saccharolobus solfataricus</name>
    <name type="common">Sulfolobus solfataricus</name>
    <dbReference type="NCBI Taxonomy" id="2287"/>
    <lineage>
        <taxon>Archaea</taxon>
        <taxon>Thermoproteota</taxon>
        <taxon>Thermoprotei</taxon>
        <taxon>Sulfolobales</taxon>
        <taxon>Sulfolobaceae</taxon>
        <taxon>Saccharolobus</taxon>
    </lineage>
</organism>
<dbReference type="GeneID" id="44089181"/>
<sequence>MKHWHGATSTTAMTHIAIQEKLNGKSVEWLEKVSDKEYDEAQSASE</sequence>
<dbReference type="OrthoDB" id="82049at2157"/>
<dbReference type="Gene3D" id="2.60.120.10">
    <property type="entry name" value="Jelly Rolls"/>
    <property type="match status" value="1"/>
</dbReference>
<dbReference type="RefSeq" id="WP_157861866.1">
    <property type="nucleotide sequence ID" value="NZ_CP011055.2"/>
</dbReference>
<dbReference type="InterPro" id="IPR011051">
    <property type="entry name" value="RmlC_Cupin_sf"/>
</dbReference>
<dbReference type="PANTHER" id="PTHR43698:SF1">
    <property type="entry name" value="BLL4564 PROTEIN"/>
    <property type="match status" value="1"/>
</dbReference>
<dbReference type="EMBL" id="CP050869">
    <property type="protein sequence ID" value="QPG50061.1"/>
    <property type="molecule type" value="Genomic_DNA"/>
</dbReference>
<name>A0A7S9IJ37_SACSO</name>
<dbReference type="SUPFAM" id="SSF51182">
    <property type="entry name" value="RmlC-like cupins"/>
    <property type="match status" value="1"/>
</dbReference>
<evidence type="ECO:0000313" key="2">
    <source>
        <dbReference type="Proteomes" id="UP000594632"/>
    </source>
</evidence>
<proteinExistence type="predicted"/>
<dbReference type="AlphaFoldDB" id="A0A7S9IJ37"/>
<dbReference type="PANTHER" id="PTHR43698">
    <property type="entry name" value="RIBD C-TERMINAL DOMAIN CONTAINING PROTEIN"/>
    <property type="match status" value="1"/>
</dbReference>
<reference evidence="1 2" key="1">
    <citation type="journal article" date="2020" name="Nat. Commun.">
        <title>The structures of two archaeal type IV pili illuminate evolutionary relationships.</title>
        <authorList>
            <person name="Wang F."/>
            <person name="Baquero D.P."/>
            <person name="Su Z."/>
            <person name="Beltran L.C."/>
            <person name="Prangishvili D."/>
            <person name="Krupovic M."/>
            <person name="Egelman E.H."/>
        </authorList>
    </citation>
    <scope>NUCLEOTIDE SEQUENCE [LARGE SCALE GENOMIC DNA]</scope>
    <source>
        <strain evidence="1 2">POZ149</strain>
    </source>
</reference>
<gene>
    <name evidence="1" type="ORF">HFC64_09710</name>
</gene>
<dbReference type="Proteomes" id="UP000594632">
    <property type="component" value="Chromosome"/>
</dbReference>